<dbReference type="RefSeq" id="WP_188785207.1">
    <property type="nucleotide sequence ID" value="NZ_BMNI01000015.1"/>
</dbReference>
<dbReference type="Pfam" id="PF02470">
    <property type="entry name" value="MlaD"/>
    <property type="match status" value="1"/>
</dbReference>
<keyword evidence="1" id="KW-1133">Transmembrane helix</keyword>
<gene>
    <name evidence="3" type="ORF">GCM10011584_33710</name>
</gene>
<name>A0ABQ2NEV3_9ACTN</name>
<dbReference type="Proteomes" id="UP000655410">
    <property type="component" value="Unassembled WGS sequence"/>
</dbReference>
<comment type="caution">
    <text evidence="3">The sequence shown here is derived from an EMBL/GenBank/DDBJ whole genome shotgun (WGS) entry which is preliminary data.</text>
</comment>
<feature type="transmembrane region" description="Helical" evidence="1">
    <location>
        <begin position="12"/>
        <end position="34"/>
    </location>
</feature>
<sequence length="355" mass="38169">MTRRVHIAEVWLAVIVVVGAAIVGRIIISGPLFADHVNVSVDLPEAAGLHKHSDVSYRGQHIGSVTRVVLTSSGVRAVLRLEGDVEVPRNSAFVVANLSAVGEQYVDIRPRTVDGPFLADGEKVTLDASALPMPTWKVLADTQRLLRRIDTADLRTIAREVRAIFGDGETDLPALMDEVDRTLGLIETISPDVLALVREGETPLRAVHDLDPAVRTLLANARAITGQLAKSNATIARLIDEGATLIPVISKDFDSATPALVQMLDDGTPVAAMARAHLPGLLHWYRWGPGQMVAMSDATRGGSARVILVVTTAKNCIYGPQVSPYQHHVPLPLGARCTTVGPHIQQRGSQYVPRP</sequence>
<protein>
    <recommendedName>
        <fullName evidence="2">Mce/MlaD domain-containing protein</fullName>
    </recommendedName>
</protein>
<keyword evidence="1" id="KW-0472">Membrane</keyword>
<feature type="domain" description="Mce/MlaD" evidence="2">
    <location>
        <begin position="37"/>
        <end position="110"/>
    </location>
</feature>
<dbReference type="InterPro" id="IPR003399">
    <property type="entry name" value="Mce/MlaD"/>
</dbReference>
<dbReference type="PANTHER" id="PTHR33371:SF16">
    <property type="entry name" value="MCE-FAMILY PROTEIN MCE3F"/>
    <property type="match status" value="1"/>
</dbReference>
<evidence type="ECO:0000259" key="2">
    <source>
        <dbReference type="Pfam" id="PF02470"/>
    </source>
</evidence>
<evidence type="ECO:0000313" key="4">
    <source>
        <dbReference type="Proteomes" id="UP000655410"/>
    </source>
</evidence>
<evidence type="ECO:0000313" key="3">
    <source>
        <dbReference type="EMBL" id="GGO93915.1"/>
    </source>
</evidence>
<organism evidence="3 4">
    <name type="scientific">Nocardioides phosphati</name>
    <dbReference type="NCBI Taxonomy" id="1867775"/>
    <lineage>
        <taxon>Bacteria</taxon>
        <taxon>Bacillati</taxon>
        <taxon>Actinomycetota</taxon>
        <taxon>Actinomycetes</taxon>
        <taxon>Propionibacteriales</taxon>
        <taxon>Nocardioidaceae</taxon>
        <taxon>Nocardioides</taxon>
    </lineage>
</organism>
<reference evidence="4" key="1">
    <citation type="journal article" date="2019" name="Int. J. Syst. Evol. Microbiol.">
        <title>The Global Catalogue of Microorganisms (GCM) 10K type strain sequencing project: providing services to taxonomists for standard genome sequencing and annotation.</title>
        <authorList>
            <consortium name="The Broad Institute Genomics Platform"/>
            <consortium name="The Broad Institute Genome Sequencing Center for Infectious Disease"/>
            <person name="Wu L."/>
            <person name="Ma J."/>
        </authorList>
    </citation>
    <scope>NUCLEOTIDE SEQUENCE [LARGE SCALE GENOMIC DNA]</scope>
    <source>
        <strain evidence="4">CGMCC 4.7371</strain>
    </source>
</reference>
<keyword evidence="1" id="KW-0812">Transmembrane</keyword>
<evidence type="ECO:0000256" key="1">
    <source>
        <dbReference type="SAM" id="Phobius"/>
    </source>
</evidence>
<dbReference type="PANTHER" id="PTHR33371">
    <property type="entry name" value="INTERMEMBRANE PHOSPHOLIPID TRANSPORT SYSTEM BINDING PROTEIN MLAD-RELATED"/>
    <property type="match status" value="1"/>
</dbReference>
<accession>A0ABQ2NEV3</accession>
<keyword evidence="4" id="KW-1185">Reference proteome</keyword>
<dbReference type="EMBL" id="BMNI01000015">
    <property type="protein sequence ID" value="GGO93915.1"/>
    <property type="molecule type" value="Genomic_DNA"/>
</dbReference>
<dbReference type="InterPro" id="IPR052336">
    <property type="entry name" value="MlaD_Phospholipid_Transporter"/>
</dbReference>
<proteinExistence type="predicted"/>